<organism evidence="2 3">
    <name type="scientific">Okeania hirsuta</name>
    <dbReference type="NCBI Taxonomy" id="1458930"/>
    <lineage>
        <taxon>Bacteria</taxon>
        <taxon>Bacillati</taxon>
        <taxon>Cyanobacteriota</taxon>
        <taxon>Cyanophyceae</taxon>
        <taxon>Oscillatoriophycideae</taxon>
        <taxon>Oscillatoriales</taxon>
        <taxon>Microcoleaceae</taxon>
        <taxon>Okeania</taxon>
    </lineage>
</organism>
<dbReference type="RefSeq" id="WP_124143649.1">
    <property type="nucleotide sequence ID" value="NZ_CAWOKI010000358.1"/>
</dbReference>
<evidence type="ECO:0008006" key="4">
    <source>
        <dbReference type="Google" id="ProtNLM"/>
    </source>
</evidence>
<dbReference type="Proteomes" id="UP000269154">
    <property type="component" value="Unassembled WGS sequence"/>
</dbReference>
<dbReference type="AlphaFoldDB" id="A0A3N6NVQ3"/>
<keyword evidence="1" id="KW-0732">Signal</keyword>
<evidence type="ECO:0000313" key="3">
    <source>
        <dbReference type="Proteomes" id="UP000269154"/>
    </source>
</evidence>
<proteinExistence type="predicted"/>
<dbReference type="OrthoDB" id="455932at2"/>
<reference evidence="2 3" key="1">
    <citation type="journal article" date="2018" name="ACS Chem. Biol.">
        <title>Ketoreductase domain dysfunction expands chemodiversity: malyngamide biosynthesis in the cyanobacterium Okeania hirsuta.</title>
        <authorList>
            <person name="Moss N.A."/>
            <person name="Leao T."/>
            <person name="Rankin M."/>
            <person name="McCullough T.M."/>
            <person name="Qu P."/>
            <person name="Korobeynikov A."/>
            <person name="Smith J.L."/>
            <person name="Gerwick L."/>
            <person name="Gerwick W.H."/>
        </authorList>
    </citation>
    <scope>NUCLEOTIDE SEQUENCE [LARGE SCALE GENOMIC DNA]</scope>
    <source>
        <strain evidence="2 3">PAB10Feb10-1</strain>
    </source>
</reference>
<dbReference type="EMBL" id="RCBY01000157">
    <property type="protein sequence ID" value="RQH32083.1"/>
    <property type="molecule type" value="Genomic_DNA"/>
</dbReference>
<evidence type="ECO:0000313" key="2">
    <source>
        <dbReference type="EMBL" id="RQH32083.1"/>
    </source>
</evidence>
<feature type="chain" id="PRO_5018173340" description="SH3 domain-containing protein" evidence="1">
    <location>
        <begin position="29"/>
        <end position="202"/>
    </location>
</feature>
<name>A0A3N6NVQ3_9CYAN</name>
<sequence>MKHRLATVGVVTTALVLGSLILPISAQAQLCYGYGSQKANYETANFNINICETQKGEYIFISQPKNGTEQDWLIVGNATKRGSSWEAYDPVRGIEYIVSPDQYRVDSITQNGLTERVINYQAKARAKLKTCYILRPNGLYIFESRNSASRRIGVLENGQRIEVTGNEEIGSGTQRFIEVTNPYQGYIVSRDSSGSYISDCSP</sequence>
<accession>A0A3N6NVQ3</accession>
<protein>
    <recommendedName>
        <fullName evidence="4">SH3 domain-containing protein</fullName>
    </recommendedName>
</protein>
<gene>
    <name evidence="2" type="ORF">D5R40_22520</name>
</gene>
<feature type="signal peptide" evidence="1">
    <location>
        <begin position="1"/>
        <end position="28"/>
    </location>
</feature>
<comment type="caution">
    <text evidence="2">The sequence shown here is derived from an EMBL/GenBank/DDBJ whole genome shotgun (WGS) entry which is preliminary data.</text>
</comment>
<evidence type="ECO:0000256" key="1">
    <source>
        <dbReference type="SAM" id="SignalP"/>
    </source>
</evidence>
<keyword evidence="3" id="KW-1185">Reference proteome</keyword>